<proteinExistence type="predicted"/>
<dbReference type="Proteomes" id="UP000319852">
    <property type="component" value="Chromosome"/>
</dbReference>
<dbReference type="Pfam" id="PF00903">
    <property type="entry name" value="Glyoxalase"/>
    <property type="match status" value="1"/>
</dbReference>
<dbReference type="GO" id="GO:0051213">
    <property type="term" value="F:dioxygenase activity"/>
    <property type="evidence" value="ECO:0007669"/>
    <property type="project" value="UniProtKB-KW"/>
</dbReference>
<accession>A0A517MQE7</accession>
<gene>
    <name evidence="2" type="ORF">HG15A2_03610</name>
</gene>
<sequence length="193" mass="21737">MFLATSRLGFLLDGIWSRFQVAVAVQETGRGVARRLEELKQRYSKLNSGTFKRTAHTEKQMKIAMTSVFVDDPVEAHEFYTKTLGFRSVDFQPDAQLAVVVSAEDPKGTTLLLEPRGDSFAKTYQEKVYGAGLPIIVFSAADLEKTRKELESRGVKFRDDLAKPEWGLENLFEDTFGNLIMLQGEETSETSEQ</sequence>
<dbReference type="KEGG" id="amob:HG15A2_03610"/>
<dbReference type="Gene3D" id="3.10.180.10">
    <property type="entry name" value="2,3-Dihydroxybiphenyl 1,2-Dioxygenase, domain 1"/>
    <property type="match status" value="1"/>
</dbReference>
<reference evidence="2 3" key="1">
    <citation type="submission" date="2019-02" db="EMBL/GenBank/DDBJ databases">
        <title>Deep-cultivation of Planctomycetes and their phenomic and genomic characterization uncovers novel biology.</title>
        <authorList>
            <person name="Wiegand S."/>
            <person name="Jogler M."/>
            <person name="Boedeker C."/>
            <person name="Pinto D."/>
            <person name="Vollmers J."/>
            <person name="Rivas-Marin E."/>
            <person name="Kohn T."/>
            <person name="Peeters S.H."/>
            <person name="Heuer A."/>
            <person name="Rast P."/>
            <person name="Oberbeckmann S."/>
            <person name="Bunk B."/>
            <person name="Jeske O."/>
            <person name="Meyerdierks A."/>
            <person name="Storesund J.E."/>
            <person name="Kallscheuer N."/>
            <person name="Luecker S."/>
            <person name="Lage O.M."/>
            <person name="Pohl T."/>
            <person name="Merkel B.J."/>
            <person name="Hornburger P."/>
            <person name="Mueller R.-W."/>
            <person name="Bruemmer F."/>
            <person name="Labrenz M."/>
            <person name="Spormann A.M."/>
            <person name="Op den Camp H."/>
            <person name="Overmann J."/>
            <person name="Amann R."/>
            <person name="Jetten M.S.M."/>
            <person name="Mascher T."/>
            <person name="Medema M.H."/>
            <person name="Devos D.P."/>
            <person name="Kaster A.-K."/>
            <person name="Ovreas L."/>
            <person name="Rohde M."/>
            <person name="Galperin M.Y."/>
            <person name="Jogler C."/>
        </authorList>
    </citation>
    <scope>NUCLEOTIDE SEQUENCE [LARGE SCALE GENOMIC DNA]</scope>
    <source>
        <strain evidence="2 3">HG15A2</strain>
    </source>
</reference>
<keyword evidence="2" id="KW-0560">Oxidoreductase</keyword>
<dbReference type="InterPro" id="IPR029068">
    <property type="entry name" value="Glyas_Bleomycin-R_OHBP_Dase"/>
</dbReference>
<keyword evidence="3" id="KW-1185">Reference proteome</keyword>
<evidence type="ECO:0000313" key="2">
    <source>
        <dbReference type="EMBL" id="QDS97101.1"/>
    </source>
</evidence>
<feature type="domain" description="VOC" evidence="1">
    <location>
        <begin position="62"/>
        <end position="185"/>
    </location>
</feature>
<evidence type="ECO:0000259" key="1">
    <source>
        <dbReference type="PROSITE" id="PS51819"/>
    </source>
</evidence>
<dbReference type="EMBL" id="CP036263">
    <property type="protein sequence ID" value="QDS97101.1"/>
    <property type="molecule type" value="Genomic_DNA"/>
</dbReference>
<evidence type="ECO:0000313" key="3">
    <source>
        <dbReference type="Proteomes" id="UP000319852"/>
    </source>
</evidence>
<dbReference type="PANTHER" id="PTHR36437">
    <property type="entry name" value="GLYOXALASE/BLEOMYCIN RESISTANCE PROTEIN/DIOXYGENASE"/>
    <property type="match status" value="1"/>
</dbReference>
<keyword evidence="2" id="KW-0223">Dioxygenase</keyword>
<dbReference type="InterPro" id="IPR037523">
    <property type="entry name" value="VOC_core"/>
</dbReference>
<dbReference type="AlphaFoldDB" id="A0A517MQE7"/>
<name>A0A517MQE7_9BACT</name>
<dbReference type="PANTHER" id="PTHR36437:SF2">
    <property type="entry name" value="GLYOXALASE_BLEOMYCIN RESISTANCE PROTEIN_DIOXYGENASE"/>
    <property type="match status" value="1"/>
</dbReference>
<organism evidence="2 3">
    <name type="scientific">Adhaeretor mobilis</name>
    <dbReference type="NCBI Taxonomy" id="1930276"/>
    <lineage>
        <taxon>Bacteria</taxon>
        <taxon>Pseudomonadati</taxon>
        <taxon>Planctomycetota</taxon>
        <taxon>Planctomycetia</taxon>
        <taxon>Pirellulales</taxon>
        <taxon>Lacipirellulaceae</taxon>
        <taxon>Adhaeretor</taxon>
    </lineage>
</organism>
<dbReference type="SUPFAM" id="SSF54593">
    <property type="entry name" value="Glyoxalase/Bleomycin resistance protein/Dihydroxybiphenyl dioxygenase"/>
    <property type="match status" value="1"/>
</dbReference>
<dbReference type="InterPro" id="IPR004360">
    <property type="entry name" value="Glyas_Fos-R_dOase_dom"/>
</dbReference>
<protein>
    <submittedName>
        <fullName evidence="2">Glyoxalase/Bleomycin resistance protein/Dioxygenase superfamily protein</fullName>
    </submittedName>
</protein>
<dbReference type="PROSITE" id="PS51819">
    <property type="entry name" value="VOC"/>
    <property type="match status" value="1"/>
</dbReference>